<evidence type="ECO:0000313" key="2">
    <source>
        <dbReference type="EMBL" id="KAK3889722.1"/>
    </source>
</evidence>
<dbReference type="AlphaFoldDB" id="A0AAE1GBU6"/>
<comment type="caution">
    <text evidence="2">The sequence shown here is derived from an EMBL/GenBank/DDBJ whole genome shotgun (WGS) entry which is preliminary data.</text>
</comment>
<evidence type="ECO:0000313" key="3">
    <source>
        <dbReference type="Proteomes" id="UP001286313"/>
    </source>
</evidence>
<dbReference type="InterPro" id="IPR001304">
    <property type="entry name" value="C-type_lectin-like"/>
</dbReference>
<dbReference type="InterPro" id="IPR016187">
    <property type="entry name" value="CTDL_fold"/>
</dbReference>
<name>A0AAE1GBU6_PETCI</name>
<protein>
    <recommendedName>
        <fullName evidence="1">C-type lectin domain-containing protein</fullName>
    </recommendedName>
</protein>
<accession>A0AAE1GBU6</accession>
<dbReference type="InterPro" id="IPR016186">
    <property type="entry name" value="C-type_lectin-like/link_sf"/>
</dbReference>
<dbReference type="Gene3D" id="3.10.100.10">
    <property type="entry name" value="Mannose-Binding Protein A, subunit A"/>
    <property type="match status" value="1"/>
</dbReference>
<sequence>MVTSDCTIYVNDEGTTRQYDGTSGELTPFISFTTLVEEGCIHYESSTKKWNDARTTCWNMGGDLFVAGDFMGMYKYLDTFTNDHVAVGVHTGADTWLDGRPVDPQELKPDKNPKNEECFSVKSNDKLHTHRCDELSFICQLGVRYP</sequence>
<dbReference type="Proteomes" id="UP001286313">
    <property type="component" value="Unassembled WGS sequence"/>
</dbReference>
<dbReference type="CDD" id="cd00037">
    <property type="entry name" value="CLECT"/>
    <property type="match status" value="1"/>
</dbReference>
<dbReference type="SMART" id="SM00034">
    <property type="entry name" value="CLECT"/>
    <property type="match status" value="1"/>
</dbReference>
<evidence type="ECO:0000259" key="1">
    <source>
        <dbReference type="PROSITE" id="PS50041"/>
    </source>
</evidence>
<dbReference type="PROSITE" id="PS50041">
    <property type="entry name" value="C_TYPE_LECTIN_2"/>
    <property type="match status" value="1"/>
</dbReference>
<dbReference type="SUPFAM" id="SSF56436">
    <property type="entry name" value="C-type lectin-like"/>
    <property type="match status" value="1"/>
</dbReference>
<dbReference type="Pfam" id="PF00059">
    <property type="entry name" value="Lectin_C"/>
    <property type="match status" value="1"/>
</dbReference>
<proteinExistence type="predicted"/>
<reference evidence="2" key="1">
    <citation type="submission" date="2023-10" db="EMBL/GenBank/DDBJ databases">
        <title>Genome assemblies of two species of porcelain crab, Petrolisthes cinctipes and Petrolisthes manimaculis (Anomura: Porcellanidae).</title>
        <authorList>
            <person name="Angst P."/>
        </authorList>
    </citation>
    <scope>NUCLEOTIDE SEQUENCE</scope>
    <source>
        <strain evidence="2">PB745_01</strain>
        <tissue evidence="2">Gill</tissue>
    </source>
</reference>
<feature type="domain" description="C-type lectin" evidence="1">
    <location>
        <begin position="36"/>
        <end position="140"/>
    </location>
</feature>
<dbReference type="EMBL" id="JAWQEG010000464">
    <property type="protein sequence ID" value="KAK3889722.1"/>
    <property type="molecule type" value="Genomic_DNA"/>
</dbReference>
<keyword evidence="3" id="KW-1185">Reference proteome</keyword>
<gene>
    <name evidence="2" type="ORF">Pcinc_006288</name>
</gene>
<organism evidence="2 3">
    <name type="scientific">Petrolisthes cinctipes</name>
    <name type="common">Flat porcelain crab</name>
    <dbReference type="NCBI Taxonomy" id="88211"/>
    <lineage>
        <taxon>Eukaryota</taxon>
        <taxon>Metazoa</taxon>
        <taxon>Ecdysozoa</taxon>
        <taxon>Arthropoda</taxon>
        <taxon>Crustacea</taxon>
        <taxon>Multicrustacea</taxon>
        <taxon>Malacostraca</taxon>
        <taxon>Eumalacostraca</taxon>
        <taxon>Eucarida</taxon>
        <taxon>Decapoda</taxon>
        <taxon>Pleocyemata</taxon>
        <taxon>Anomura</taxon>
        <taxon>Galatheoidea</taxon>
        <taxon>Porcellanidae</taxon>
        <taxon>Petrolisthes</taxon>
    </lineage>
</organism>